<accession>A0A7G6YC88</accession>
<dbReference type="Proteomes" id="UP000515511">
    <property type="component" value="Chromosome"/>
</dbReference>
<reference evidence="4" key="1">
    <citation type="submission" date="2019-09" db="EMBL/GenBank/DDBJ databases">
        <title>Antimicrobial potential of Antarctic Bacteria.</title>
        <authorList>
            <person name="Benaud N."/>
            <person name="Edwards R.J."/>
            <person name="Ferrari B.C."/>
        </authorList>
    </citation>
    <scope>NUCLEOTIDE SEQUENCE [LARGE SCALE GENOMIC DNA]</scope>
    <source>
        <strain evidence="4">INR9</strain>
    </source>
</reference>
<protein>
    <submittedName>
        <fullName evidence="3">Uncharacterized protein</fullName>
    </submittedName>
</protein>
<feature type="region of interest" description="Disordered" evidence="1">
    <location>
        <begin position="54"/>
        <end position="158"/>
    </location>
</feature>
<feature type="compositionally biased region" description="Pro residues" evidence="1">
    <location>
        <begin position="143"/>
        <end position="158"/>
    </location>
</feature>
<feature type="transmembrane region" description="Helical" evidence="2">
    <location>
        <begin position="169"/>
        <end position="193"/>
    </location>
</feature>
<dbReference type="EMBL" id="CP043641">
    <property type="protein sequence ID" value="QNE36103.1"/>
    <property type="molecule type" value="Genomic_DNA"/>
</dbReference>
<gene>
    <name evidence="3" type="ORF">F1C12_13910</name>
</gene>
<organism evidence="3 4">
    <name type="scientific">Leifsonia shinshuensis</name>
    <dbReference type="NCBI Taxonomy" id="150026"/>
    <lineage>
        <taxon>Bacteria</taxon>
        <taxon>Bacillati</taxon>
        <taxon>Actinomycetota</taxon>
        <taxon>Actinomycetes</taxon>
        <taxon>Micrococcales</taxon>
        <taxon>Microbacteriaceae</taxon>
        <taxon>Leifsonia</taxon>
    </lineage>
</organism>
<evidence type="ECO:0000313" key="4">
    <source>
        <dbReference type="Proteomes" id="UP000515511"/>
    </source>
</evidence>
<evidence type="ECO:0000256" key="2">
    <source>
        <dbReference type="SAM" id="Phobius"/>
    </source>
</evidence>
<name>A0A7G6YC88_9MICO</name>
<feature type="compositionally biased region" description="Low complexity" evidence="1">
    <location>
        <begin position="81"/>
        <end position="122"/>
    </location>
</feature>
<keyword evidence="2" id="KW-0472">Membrane</keyword>
<evidence type="ECO:0000256" key="1">
    <source>
        <dbReference type="SAM" id="MobiDB-lite"/>
    </source>
</evidence>
<sequence>MTPAEAAGLLGLPENATEGQIHEAYAARVATVPPGDVTGVDALARARDALLAGVRWRPPQTTAPQGGGMPQAATTPIGLRPQPGAGMPSPAAPQGAAPQGAAPQGAAPQGGFVPPAPGAQQPYPQPYAPQTPYLQQPSYPQQPTYPPQPPYPGYAAAPLPPRKPLSNGAIIGVALGSTALVLVALLVVVIALAGNTRLGTAGTAAQHGSAAAPTAPSDPSSSDPSAADQSYVIDGVTIQPEQGWTFVLTSQRDCPGAEVIVGFADTVDGDSIDEHTDTVSLQAGVPYTYTVPDTASTHQYAGIDDLQCVPT</sequence>
<proteinExistence type="predicted"/>
<dbReference type="AlphaFoldDB" id="A0A7G6YC88"/>
<dbReference type="RefSeq" id="WP_185275547.1">
    <property type="nucleotide sequence ID" value="NZ_CP043641.1"/>
</dbReference>
<keyword evidence="2" id="KW-0812">Transmembrane</keyword>
<dbReference type="KEGG" id="lse:F1C12_13910"/>
<feature type="region of interest" description="Disordered" evidence="1">
    <location>
        <begin position="208"/>
        <end position="228"/>
    </location>
</feature>
<evidence type="ECO:0000313" key="3">
    <source>
        <dbReference type="EMBL" id="QNE36103.1"/>
    </source>
</evidence>
<feature type="compositionally biased region" description="Low complexity" evidence="1">
    <location>
        <begin position="130"/>
        <end position="142"/>
    </location>
</feature>
<keyword evidence="2" id="KW-1133">Transmembrane helix</keyword>